<dbReference type="InterPro" id="IPR000182">
    <property type="entry name" value="GNAT_dom"/>
</dbReference>
<proteinExistence type="predicted"/>
<accession>A0AAP2YZW9</accession>
<organism evidence="3 4">
    <name type="scientific">Natronoglomus mannanivorans</name>
    <dbReference type="NCBI Taxonomy" id="2979990"/>
    <lineage>
        <taxon>Archaea</taxon>
        <taxon>Methanobacteriati</taxon>
        <taxon>Methanobacteriota</taxon>
        <taxon>Stenosarchaea group</taxon>
        <taxon>Halobacteria</taxon>
        <taxon>Halobacteriales</taxon>
        <taxon>Natrialbaceae</taxon>
        <taxon>Natronoglomus</taxon>
    </lineage>
</organism>
<dbReference type="SUPFAM" id="SSF55729">
    <property type="entry name" value="Acyl-CoA N-acyltransferases (Nat)"/>
    <property type="match status" value="1"/>
</dbReference>
<feature type="compositionally biased region" description="Low complexity" evidence="1">
    <location>
        <begin position="209"/>
        <end position="241"/>
    </location>
</feature>
<dbReference type="Proteomes" id="UP001321018">
    <property type="component" value="Unassembled WGS sequence"/>
</dbReference>
<dbReference type="GO" id="GO:0016747">
    <property type="term" value="F:acyltransferase activity, transferring groups other than amino-acyl groups"/>
    <property type="evidence" value="ECO:0007669"/>
    <property type="project" value="InterPro"/>
</dbReference>
<evidence type="ECO:0000313" key="3">
    <source>
        <dbReference type="EMBL" id="MCU4741865.1"/>
    </source>
</evidence>
<dbReference type="InterPro" id="IPR016181">
    <property type="entry name" value="Acyl_CoA_acyltransferase"/>
</dbReference>
<dbReference type="Pfam" id="PF13527">
    <property type="entry name" value="Acetyltransf_9"/>
    <property type="match status" value="1"/>
</dbReference>
<reference evidence="3" key="1">
    <citation type="submission" date="2022-09" db="EMBL/GenBank/DDBJ databases">
        <title>Enrichment on poylsaccharides allowed isolation of novel metabolic and taxonomic groups of Haloarchaea.</title>
        <authorList>
            <person name="Sorokin D.Y."/>
            <person name="Elcheninov A.G."/>
            <person name="Khizhniak T.V."/>
            <person name="Kolganova T.V."/>
            <person name="Kublanov I.V."/>
        </authorList>
    </citation>
    <scope>NUCLEOTIDE SEQUENCE</scope>
    <source>
        <strain evidence="3">AArc-xg1-1</strain>
    </source>
</reference>
<dbReference type="Gene3D" id="3.40.630.30">
    <property type="match status" value="1"/>
</dbReference>
<comment type="caution">
    <text evidence="3">The sequence shown here is derived from an EMBL/GenBank/DDBJ whole genome shotgun (WGS) entry which is preliminary data.</text>
</comment>
<name>A0AAP2YZW9_9EURY</name>
<dbReference type="RefSeq" id="WP_338003692.1">
    <property type="nucleotide sequence ID" value="NZ_JAOPKA010000005.1"/>
</dbReference>
<evidence type="ECO:0000313" key="4">
    <source>
        <dbReference type="Proteomes" id="UP001321018"/>
    </source>
</evidence>
<feature type="region of interest" description="Disordered" evidence="1">
    <location>
        <begin position="1"/>
        <end position="44"/>
    </location>
</feature>
<feature type="compositionally biased region" description="Low complexity" evidence="1">
    <location>
        <begin position="32"/>
        <end position="43"/>
    </location>
</feature>
<dbReference type="AlphaFoldDB" id="A0AAP2YZW9"/>
<evidence type="ECO:0000256" key="1">
    <source>
        <dbReference type="SAM" id="MobiDB-lite"/>
    </source>
</evidence>
<dbReference type="EMBL" id="JAOPKA010000005">
    <property type="protein sequence ID" value="MCU4741865.1"/>
    <property type="molecule type" value="Genomic_DNA"/>
</dbReference>
<feature type="domain" description="N-acetyltransferase" evidence="2">
    <location>
        <begin position="44"/>
        <end position="195"/>
    </location>
</feature>
<feature type="region of interest" description="Disordered" evidence="1">
    <location>
        <begin position="201"/>
        <end position="242"/>
    </location>
</feature>
<dbReference type="PROSITE" id="PS51186">
    <property type="entry name" value="GNAT"/>
    <property type="match status" value="1"/>
</dbReference>
<gene>
    <name evidence="3" type="ORF">OB960_10700</name>
</gene>
<evidence type="ECO:0000259" key="2">
    <source>
        <dbReference type="PROSITE" id="PS51186"/>
    </source>
</evidence>
<sequence>MVHPRRENGEQGGRSNTNDSLEEHPIVIPFQKSRSTSTSRSKSYSVRQFRDGDRASFLSLYGTVFDRDRGTRWFDWKYEENPYVDHVPIVVAEQNDTLVGCRSFFPMEMRIDGETHIAFQPCDTMVHPDHQRRGLFSRMNEYALDRYSDGTPSFFFNFPNANSKPGNLKHGWREIGTVPMYYRPQNPVAALSTLVSSRLSPSTAESDFDGTSSSSSDTDTNSNSTSTTRTTTHTTGTNTTRFPIDVFDGQSIAAVDRALGTTTAGAHRVRDRLVTTSTPGVTVERHDTPPAKTLESIYRRSIPDAAHANRTAAFYRWRLQNPTQEYVTYVARWEGTPVAALIVSPVDDYVRIVDSLPRSIDTHPNALERLLVDVLAEYSDRSFVTAFGDTLPSPLRYLFYPDTRRPLSSVIQPSTRSLLAREVGPETAVEDSTPGDWALSRLDLDTT</sequence>
<protein>
    <submittedName>
        <fullName evidence="3">GNAT family N-acetyltransferase</fullName>
    </submittedName>
</protein>